<evidence type="ECO:0000259" key="6">
    <source>
        <dbReference type="Pfam" id="PF08774"/>
    </source>
</evidence>
<evidence type="ECO:0000256" key="3">
    <source>
        <dbReference type="ARBA" id="ARBA00022723"/>
    </source>
</evidence>
<evidence type="ECO:0000256" key="2">
    <source>
        <dbReference type="ARBA" id="ARBA00022722"/>
    </source>
</evidence>
<feature type="domain" description="VRR-NUC" evidence="6">
    <location>
        <begin position="69"/>
        <end position="162"/>
    </location>
</feature>
<proteinExistence type="predicted"/>
<name>A0A941EZC2_9ACTN</name>
<dbReference type="PANTHER" id="PTHR15749">
    <property type="entry name" value="FANCONI-ASSOCIATED NUCLEASE 1"/>
    <property type="match status" value="1"/>
</dbReference>
<sequence length="174" mass="19986">MALGTENPLDPRVRPCGVNRQGEGGTDGLIWTLLPEDFGRQAHADRRRAALDAHLDLLGVQAQGLLWAFDYWLEPSRPLRQYLWAYTPEDEQRARTIITVLSAQQIKSVLRWLAEPYWDHYVGWPDLLTWRSTPDGARDALFVEVKSSSDQLSDDQKTWIRGNKDRLGLDFKLV</sequence>
<organism evidence="7 8">
    <name type="scientific">Actinospica durhamensis</name>
    <dbReference type="NCBI Taxonomy" id="1508375"/>
    <lineage>
        <taxon>Bacteria</taxon>
        <taxon>Bacillati</taxon>
        <taxon>Actinomycetota</taxon>
        <taxon>Actinomycetes</taxon>
        <taxon>Catenulisporales</taxon>
        <taxon>Actinospicaceae</taxon>
        <taxon>Actinospica</taxon>
    </lineage>
</organism>
<keyword evidence="3" id="KW-0479">Metal-binding</keyword>
<dbReference type="RefSeq" id="WP_212533755.1">
    <property type="nucleotide sequence ID" value="NZ_JAGSOG010000420.1"/>
</dbReference>
<accession>A0A941EZC2</accession>
<evidence type="ECO:0000256" key="5">
    <source>
        <dbReference type="ARBA" id="ARBA00022842"/>
    </source>
</evidence>
<dbReference type="GO" id="GO:0008409">
    <property type="term" value="F:5'-3' exonuclease activity"/>
    <property type="evidence" value="ECO:0007669"/>
    <property type="project" value="TreeGrafter"/>
</dbReference>
<comment type="cofactor">
    <cofactor evidence="1">
        <name>Mg(2+)</name>
        <dbReference type="ChEBI" id="CHEBI:18420"/>
    </cofactor>
</comment>
<dbReference type="PANTHER" id="PTHR15749:SF4">
    <property type="entry name" value="FANCONI-ASSOCIATED NUCLEASE 1"/>
    <property type="match status" value="1"/>
</dbReference>
<dbReference type="InterPro" id="IPR014883">
    <property type="entry name" value="VRR_NUC"/>
</dbReference>
<dbReference type="GO" id="GO:0017108">
    <property type="term" value="F:5'-flap endonuclease activity"/>
    <property type="evidence" value="ECO:0007669"/>
    <property type="project" value="TreeGrafter"/>
</dbReference>
<dbReference type="InterPro" id="IPR033315">
    <property type="entry name" value="Fan1-like"/>
</dbReference>
<dbReference type="GO" id="GO:0070336">
    <property type="term" value="F:flap-structured DNA binding"/>
    <property type="evidence" value="ECO:0007669"/>
    <property type="project" value="TreeGrafter"/>
</dbReference>
<gene>
    <name evidence="7" type="ORF">KDL01_39015</name>
</gene>
<evidence type="ECO:0000313" key="8">
    <source>
        <dbReference type="Proteomes" id="UP000675781"/>
    </source>
</evidence>
<dbReference type="AlphaFoldDB" id="A0A941EZC2"/>
<protein>
    <submittedName>
        <fullName evidence="7">VRR-NUC domain-containing protein</fullName>
    </submittedName>
</protein>
<reference evidence="7" key="1">
    <citation type="submission" date="2021-04" db="EMBL/GenBank/DDBJ databases">
        <title>Genome based classification of Actinospica acidithermotolerans sp. nov., an actinobacterium isolated from an Indonesian hot spring.</title>
        <authorList>
            <person name="Kusuma A.B."/>
            <person name="Putra K.E."/>
            <person name="Nafisah S."/>
            <person name="Loh J."/>
            <person name="Nouioui I."/>
            <person name="Goodfellow M."/>
        </authorList>
    </citation>
    <scope>NUCLEOTIDE SEQUENCE</scope>
    <source>
        <strain evidence="7">CSCA 57</strain>
    </source>
</reference>
<dbReference type="GO" id="GO:0036297">
    <property type="term" value="P:interstrand cross-link repair"/>
    <property type="evidence" value="ECO:0007669"/>
    <property type="project" value="InterPro"/>
</dbReference>
<evidence type="ECO:0000256" key="1">
    <source>
        <dbReference type="ARBA" id="ARBA00001946"/>
    </source>
</evidence>
<comment type="caution">
    <text evidence="7">The sequence shown here is derived from an EMBL/GenBank/DDBJ whole genome shotgun (WGS) entry which is preliminary data.</text>
</comment>
<keyword evidence="4" id="KW-0378">Hydrolase</keyword>
<keyword evidence="8" id="KW-1185">Reference proteome</keyword>
<dbReference type="EMBL" id="JAGSOG010000420">
    <property type="protein sequence ID" value="MBR7839317.1"/>
    <property type="molecule type" value="Genomic_DNA"/>
</dbReference>
<evidence type="ECO:0000256" key="4">
    <source>
        <dbReference type="ARBA" id="ARBA00022801"/>
    </source>
</evidence>
<keyword evidence="2" id="KW-0540">Nuclease</keyword>
<evidence type="ECO:0000313" key="7">
    <source>
        <dbReference type="EMBL" id="MBR7839317.1"/>
    </source>
</evidence>
<dbReference type="Proteomes" id="UP000675781">
    <property type="component" value="Unassembled WGS sequence"/>
</dbReference>
<keyword evidence="5" id="KW-0460">Magnesium</keyword>
<dbReference type="Pfam" id="PF08774">
    <property type="entry name" value="VRR_NUC"/>
    <property type="match status" value="1"/>
</dbReference>